<accession>G0WGG9</accession>
<dbReference type="KEGG" id="ndi:NDAI_0I03120"/>
<keyword evidence="4" id="KW-1185">Reference proteome</keyword>
<keyword evidence="2" id="KW-0732">Signal</keyword>
<sequence length="599" mass="68058">MRCCVTKYIVTLITIVVSLHYYCQVNDCSGNLQQVCHYTTPKVWDSILSSKVPAYNEYVSPGLLQVKEKYSTYIQPHLSPYCSIVHEKVITPSIACSKKTFAKIKFSPFRECLSKHGSTVQKKVNLYYNIYIQPYYVKFVQPYTNKLCPFVAPVCHQVKNQFDTFKQMVGAQYSTLQGKIADKVSSISSSVSASVSTSVTTATTTATSTVTDSIVEERDYNEDEEEIDTDTETSTVIKTVTVDTEEPIATATPADVSSSDVDINEQAALQADFENWSNTISNKIESITKLFDKDVNKFMKKTLNEKKDMFSDKIGNLNSETEAIFAKLNKAIQDISCIKGEDPVTGEIIYFNKDGTTQIEKYVDRPFVRELFEEAHNSLNDLISDIQHEEESLIDQINKRVQLIREEHLDLYEDWADTMINEWSKRMAYVDVVAAHLNNEENGDDEGEANDSDENWKKFLSVKKQAINSRDELITHPAKVEPLENFFNEIQETLKLLSKDAGEYLYILRSKANLEFQAREEEEGKKEESQVSDETEVEAESTPTEEEEQPEVTAETEIEVEEVTATETEIETATEIETEYVAEETNIPEDSAVEQDQEE</sequence>
<feature type="chain" id="PRO_5003411364" description="Outer spore wall assembly protein SHE10" evidence="2">
    <location>
        <begin position="19"/>
        <end position="599"/>
    </location>
</feature>
<reference evidence="3 4" key="1">
    <citation type="journal article" date="2011" name="Proc. Natl. Acad. Sci. U.S.A.">
        <title>Evolutionary erosion of yeast sex chromosomes by mating-type switching accidents.</title>
        <authorList>
            <person name="Gordon J.L."/>
            <person name="Armisen D."/>
            <person name="Proux-Wera E."/>
            <person name="Oheigeartaigh S.S."/>
            <person name="Byrne K.P."/>
            <person name="Wolfe K.H."/>
        </authorList>
    </citation>
    <scope>NUCLEOTIDE SEQUENCE [LARGE SCALE GENOMIC DNA]</scope>
    <source>
        <strain evidence="4">ATCC 10597 / BCRC 20456 / CBS 421 / NBRC 0211 / NRRL Y-12639</strain>
    </source>
</reference>
<gene>
    <name evidence="3" type="primary">NDAI0I03120</name>
    <name evidence="3" type="ordered locus">NDAI_0I03120</name>
</gene>
<dbReference type="OMA" id="MINEWSK"/>
<dbReference type="RefSeq" id="XP_003672123.1">
    <property type="nucleotide sequence ID" value="XM_003672075.1"/>
</dbReference>
<dbReference type="Proteomes" id="UP000000689">
    <property type="component" value="Chromosome 9"/>
</dbReference>
<dbReference type="EMBL" id="HE580275">
    <property type="protein sequence ID" value="CCD26880.1"/>
    <property type="molecule type" value="Genomic_DNA"/>
</dbReference>
<dbReference type="GeneID" id="11493970"/>
<feature type="signal peptide" evidence="2">
    <location>
        <begin position="1"/>
        <end position="18"/>
    </location>
</feature>
<proteinExistence type="predicted"/>
<evidence type="ECO:0008006" key="5">
    <source>
        <dbReference type="Google" id="ProtNLM"/>
    </source>
</evidence>
<evidence type="ECO:0000256" key="2">
    <source>
        <dbReference type="SAM" id="SignalP"/>
    </source>
</evidence>
<dbReference type="AlphaFoldDB" id="G0WGG9"/>
<evidence type="ECO:0000256" key="1">
    <source>
        <dbReference type="SAM" id="MobiDB-lite"/>
    </source>
</evidence>
<feature type="compositionally biased region" description="Basic and acidic residues" evidence="1">
    <location>
        <begin position="518"/>
        <end position="529"/>
    </location>
</feature>
<organism evidence="3 4">
    <name type="scientific">Naumovozyma dairenensis (strain ATCC 10597 / BCRC 20456 / CBS 421 / NBRC 0211 / NRRL Y-12639)</name>
    <name type="common">Saccharomyces dairenensis</name>
    <dbReference type="NCBI Taxonomy" id="1071378"/>
    <lineage>
        <taxon>Eukaryota</taxon>
        <taxon>Fungi</taxon>
        <taxon>Dikarya</taxon>
        <taxon>Ascomycota</taxon>
        <taxon>Saccharomycotina</taxon>
        <taxon>Saccharomycetes</taxon>
        <taxon>Saccharomycetales</taxon>
        <taxon>Saccharomycetaceae</taxon>
        <taxon>Naumovozyma</taxon>
    </lineage>
</organism>
<evidence type="ECO:0000313" key="3">
    <source>
        <dbReference type="EMBL" id="CCD26880.1"/>
    </source>
</evidence>
<feature type="region of interest" description="Disordered" evidence="1">
    <location>
        <begin position="518"/>
        <end position="599"/>
    </location>
</feature>
<protein>
    <recommendedName>
        <fullName evidence="5">Outer spore wall assembly protein SHE10</fullName>
    </recommendedName>
</protein>
<name>G0WGG9_NAUDC</name>
<feature type="compositionally biased region" description="Acidic residues" evidence="1">
    <location>
        <begin position="530"/>
        <end position="582"/>
    </location>
</feature>
<dbReference type="OrthoDB" id="3260408at2759"/>
<dbReference type="STRING" id="1071378.G0WGG9"/>
<dbReference type="eggNOG" id="ENOG502QT2T">
    <property type="taxonomic scope" value="Eukaryota"/>
</dbReference>
<dbReference type="HOGENOM" id="CLU_023952_1_0_1"/>
<evidence type="ECO:0000313" key="4">
    <source>
        <dbReference type="Proteomes" id="UP000000689"/>
    </source>
</evidence>